<proteinExistence type="predicted"/>
<evidence type="ECO:0000313" key="1">
    <source>
        <dbReference type="EMBL" id="NWC35509.1"/>
    </source>
</evidence>
<name>A0A7Y8CMY5_9PSED</name>
<reference evidence="1 2" key="1">
    <citation type="submission" date="2020-04" db="EMBL/GenBank/DDBJ databases">
        <title>Molecular characterization of pseudomonads from Agaricus bisporus reveal novel blotch 2 pathogens in Western Europe.</title>
        <authorList>
            <person name="Taparia T."/>
            <person name="Krijger M."/>
            <person name="Haynes E."/>
            <person name="Elpinstone J.G."/>
            <person name="Noble R."/>
            <person name="Van Der Wolf J."/>
        </authorList>
    </citation>
    <scope>NUCLEOTIDE SEQUENCE [LARGE SCALE GENOMIC DNA]</scope>
    <source>
        <strain evidence="1 2">IPO3737</strain>
    </source>
</reference>
<evidence type="ECO:0008006" key="3">
    <source>
        <dbReference type="Google" id="ProtNLM"/>
    </source>
</evidence>
<gene>
    <name evidence="1" type="ORF">HX876_24345</name>
</gene>
<dbReference type="EMBL" id="JACAQD010000032">
    <property type="protein sequence ID" value="NWC35509.1"/>
    <property type="molecule type" value="Genomic_DNA"/>
</dbReference>
<accession>A0A7Y8CMY5</accession>
<dbReference type="InterPro" id="IPR036291">
    <property type="entry name" value="NAD(P)-bd_dom_sf"/>
</dbReference>
<comment type="caution">
    <text evidence="1">The sequence shown here is derived from an EMBL/GenBank/DDBJ whole genome shotgun (WGS) entry which is preliminary data.</text>
</comment>
<dbReference type="AlphaFoldDB" id="A0A7Y8CMY5"/>
<dbReference type="Gene3D" id="3.40.50.720">
    <property type="entry name" value="NAD(P)-binding Rossmann-like Domain"/>
    <property type="match status" value="1"/>
</dbReference>
<dbReference type="SUPFAM" id="SSF51735">
    <property type="entry name" value="NAD(P)-binding Rossmann-fold domains"/>
    <property type="match status" value="1"/>
</dbReference>
<evidence type="ECO:0000313" key="2">
    <source>
        <dbReference type="Proteomes" id="UP000520592"/>
    </source>
</evidence>
<dbReference type="Proteomes" id="UP000520592">
    <property type="component" value="Unassembled WGS sequence"/>
</dbReference>
<protein>
    <recommendedName>
        <fullName evidence="3">Zinc-binding dehydrogenase</fullName>
    </recommendedName>
</protein>
<organism evidence="1 2">
    <name type="scientific">Pseudomonas gingeri</name>
    <dbReference type="NCBI Taxonomy" id="117681"/>
    <lineage>
        <taxon>Bacteria</taxon>
        <taxon>Pseudomonadati</taxon>
        <taxon>Pseudomonadota</taxon>
        <taxon>Gammaproteobacteria</taxon>
        <taxon>Pseudomonadales</taxon>
        <taxon>Pseudomonadaceae</taxon>
        <taxon>Pseudomonas</taxon>
    </lineage>
</organism>
<sequence>MPVNLVQPLLLVQMARRLGATVFATGSTAQKCAIAIERGAHQAMLYDEGRFAERIREAILEGSLSIAIEGHYTLDDVQEVHARIEAREQIGKSVMCIDNAC</sequence>